<comment type="caution">
    <text evidence="1">The sequence shown here is derived from an EMBL/GenBank/DDBJ whole genome shotgun (WGS) entry which is preliminary data.</text>
</comment>
<proteinExistence type="predicted"/>
<name>A0ACB0K8V7_TRIPR</name>
<keyword evidence="2" id="KW-1185">Reference proteome</keyword>
<gene>
    <name evidence="1" type="ORF">MILVUS5_LOCUS21015</name>
</gene>
<organism evidence="1 2">
    <name type="scientific">Trifolium pratense</name>
    <name type="common">Red clover</name>
    <dbReference type="NCBI Taxonomy" id="57577"/>
    <lineage>
        <taxon>Eukaryota</taxon>
        <taxon>Viridiplantae</taxon>
        <taxon>Streptophyta</taxon>
        <taxon>Embryophyta</taxon>
        <taxon>Tracheophyta</taxon>
        <taxon>Spermatophyta</taxon>
        <taxon>Magnoliopsida</taxon>
        <taxon>eudicotyledons</taxon>
        <taxon>Gunneridae</taxon>
        <taxon>Pentapetalae</taxon>
        <taxon>rosids</taxon>
        <taxon>fabids</taxon>
        <taxon>Fabales</taxon>
        <taxon>Fabaceae</taxon>
        <taxon>Papilionoideae</taxon>
        <taxon>50 kb inversion clade</taxon>
        <taxon>NPAAA clade</taxon>
        <taxon>Hologalegina</taxon>
        <taxon>IRL clade</taxon>
        <taxon>Trifolieae</taxon>
        <taxon>Trifolium</taxon>
    </lineage>
</organism>
<accession>A0ACB0K8V7</accession>
<sequence>MKIIFLFSIFFFFITSIKSSKTSLSFHYSSFKQNDISLFGDATLNNGKINLTKFGNDFTPSPAGPDTAGQMVNKDVLISSSSISFFTNFSFSISQVPNPGFSGYGFTLFFTSKPLESKYPPVGRFGLPKSFLAFVIDTTEGEDRNMVAHLSVSINNTFEPLKFVPISDEFLPITDGQIFYTWIEYDSQSNNFSAFMNYANEKPQHPVLFGTMDLSVFFKNDSTLYFGFSAYSLHHSEIYEIHSWDFLAISDESHQHKNNNNIIKIVLPIVAAIIVLLILIGLVYFYFESFSICLWSIAGPFHQVPQGRVEMVETVQRRD</sequence>
<dbReference type="Proteomes" id="UP001177021">
    <property type="component" value="Unassembled WGS sequence"/>
</dbReference>
<reference evidence="1" key="1">
    <citation type="submission" date="2023-10" db="EMBL/GenBank/DDBJ databases">
        <authorList>
            <person name="Rodriguez Cubillos JULIANA M."/>
            <person name="De Vega J."/>
        </authorList>
    </citation>
    <scope>NUCLEOTIDE SEQUENCE</scope>
</reference>
<dbReference type="EMBL" id="CASHSV030000206">
    <property type="protein sequence ID" value="CAJ2653737.1"/>
    <property type="molecule type" value="Genomic_DNA"/>
</dbReference>
<evidence type="ECO:0000313" key="2">
    <source>
        <dbReference type="Proteomes" id="UP001177021"/>
    </source>
</evidence>
<evidence type="ECO:0000313" key="1">
    <source>
        <dbReference type="EMBL" id="CAJ2653737.1"/>
    </source>
</evidence>
<protein>
    <submittedName>
        <fullName evidence="1">Uncharacterized protein</fullName>
    </submittedName>
</protein>